<reference evidence="9 10" key="1">
    <citation type="journal article" date="2016" name="Nat. Commun.">
        <title>Thousands of microbial genomes shed light on interconnected biogeochemical processes in an aquifer system.</title>
        <authorList>
            <person name="Anantharaman K."/>
            <person name="Brown C.T."/>
            <person name="Hug L.A."/>
            <person name="Sharon I."/>
            <person name="Castelle C.J."/>
            <person name="Probst A.J."/>
            <person name="Thomas B.C."/>
            <person name="Singh A."/>
            <person name="Wilkins M.J."/>
            <person name="Karaoz U."/>
            <person name="Brodie E.L."/>
            <person name="Williams K.H."/>
            <person name="Hubbard S.S."/>
            <person name="Banfield J.F."/>
        </authorList>
    </citation>
    <scope>NUCLEOTIDE SEQUENCE [LARGE SCALE GENOMIC DNA]</scope>
</reference>
<evidence type="ECO:0000256" key="5">
    <source>
        <dbReference type="ARBA" id="ARBA00035198"/>
    </source>
</evidence>
<dbReference type="Pfam" id="PF00252">
    <property type="entry name" value="Ribosomal_L16"/>
    <property type="match status" value="1"/>
</dbReference>
<evidence type="ECO:0000256" key="7">
    <source>
        <dbReference type="RuleBase" id="RU004413"/>
    </source>
</evidence>
<comment type="similarity">
    <text evidence="1 6 7">Belongs to the universal ribosomal protein uL16 family.</text>
</comment>
<protein>
    <recommendedName>
        <fullName evidence="5 6">Large ribosomal subunit protein uL16</fullName>
    </recommendedName>
</protein>
<dbReference type="InterPro" id="IPR047873">
    <property type="entry name" value="Ribosomal_uL16"/>
</dbReference>
<dbReference type="GO" id="GO:0003735">
    <property type="term" value="F:structural constituent of ribosome"/>
    <property type="evidence" value="ECO:0007669"/>
    <property type="project" value="InterPro"/>
</dbReference>
<evidence type="ECO:0000256" key="2">
    <source>
        <dbReference type="ARBA" id="ARBA00022555"/>
    </source>
</evidence>
<evidence type="ECO:0000256" key="4">
    <source>
        <dbReference type="ARBA" id="ARBA00023274"/>
    </source>
</evidence>
<dbReference type="NCBIfam" id="TIGR01164">
    <property type="entry name" value="rplP_bact"/>
    <property type="match status" value="1"/>
</dbReference>
<dbReference type="GO" id="GO:0005840">
    <property type="term" value="C:ribosome"/>
    <property type="evidence" value="ECO:0007669"/>
    <property type="project" value="UniProtKB-KW"/>
</dbReference>
<sequence length="134" mass="15020">MLIPKKVKHRKWQKGTLRGTASAGAELSYGKYGLKAVELCWMTSRQIEAARRAMTRFVQRGGKIWIRVFPDKPVTAKGEQSTMGSGKGSVDHYVAVIKPGMILFEMDGITEQSAREAFRLAAHKLPIKTRFIVK</sequence>
<evidence type="ECO:0000256" key="1">
    <source>
        <dbReference type="ARBA" id="ARBA00008931"/>
    </source>
</evidence>
<dbReference type="HAMAP" id="MF_01342">
    <property type="entry name" value="Ribosomal_uL16"/>
    <property type="match status" value="1"/>
</dbReference>
<dbReference type="InterPro" id="IPR016180">
    <property type="entry name" value="Ribosomal_uL16_dom"/>
</dbReference>
<comment type="function">
    <text evidence="6 8">Binds 23S rRNA and is also seen to make contacts with the A and possibly P site tRNAs.</text>
</comment>
<comment type="caution">
    <text evidence="9">The sequence shown here is derived from an EMBL/GenBank/DDBJ whole genome shotgun (WGS) entry which is preliminary data.</text>
</comment>
<dbReference type="EMBL" id="MHIG01000030">
    <property type="protein sequence ID" value="OGY46617.1"/>
    <property type="molecule type" value="Genomic_DNA"/>
</dbReference>
<keyword evidence="4 6" id="KW-0687">Ribonucleoprotein</keyword>
<proteinExistence type="inferred from homology"/>
<dbReference type="FunFam" id="3.90.1170.10:FF:000001">
    <property type="entry name" value="50S ribosomal protein L16"/>
    <property type="match status" value="1"/>
</dbReference>
<dbReference type="InterPro" id="IPR036920">
    <property type="entry name" value="Ribosomal_uL16_sf"/>
</dbReference>
<gene>
    <name evidence="6" type="primary">rplP</name>
    <name evidence="9" type="ORF">A2840_01730</name>
</gene>
<keyword evidence="6 8" id="KW-0694">RNA-binding</keyword>
<keyword evidence="2 6" id="KW-0820">tRNA-binding</keyword>
<dbReference type="SUPFAM" id="SSF54686">
    <property type="entry name" value="Ribosomal protein L16p/L10e"/>
    <property type="match status" value="1"/>
</dbReference>
<dbReference type="GO" id="GO:0006412">
    <property type="term" value="P:translation"/>
    <property type="evidence" value="ECO:0007669"/>
    <property type="project" value="UniProtKB-UniRule"/>
</dbReference>
<dbReference type="GO" id="GO:0019843">
    <property type="term" value="F:rRNA binding"/>
    <property type="evidence" value="ECO:0007669"/>
    <property type="project" value="UniProtKB-UniRule"/>
</dbReference>
<dbReference type="AlphaFoldDB" id="A0A1G1Y4W6"/>
<dbReference type="PANTHER" id="PTHR12220">
    <property type="entry name" value="50S/60S RIBOSOMAL PROTEIN L16"/>
    <property type="match status" value="1"/>
</dbReference>
<keyword evidence="6 8" id="KW-0699">rRNA-binding</keyword>
<evidence type="ECO:0000256" key="8">
    <source>
        <dbReference type="RuleBase" id="RU004414"/>
    </source>
</evidence>
<evidence type="ECO:0000256" key="6">
    <source>
        <dbReference type="HAMAP-Rule" id="MF_01342"/>
    </source>
</evidence>
<dbReference type="InterPro" id="IPR000114">
    <property type="entry name" value="Ribosomal_uL16_bact-type"/>
</dbReference>
<accession>A0A1G1Y4W6</accession>
<keyword evidence="3 6" id="KW-0689">Ribosomal protein</keyword>
<evidence type="ECO:0000313" key="10">
    <source>
        <dbReference type="Proteomes" id="UP000178385"/>
    </source>
</evidence>
<dbReference type="GO" id="GO:0000049">
    <property type="term" value="F:tRNA binding"/>
    <property type="evidence" value="ECO:0007669"/>
    <property type="project" value="UniProtKB-KW"/>
</dbReference>
<dbReference type="PANTHER" id="PTHR12220:SF13">
    <property type="entry name" value="LARGE RIBOSOMAL SUBUNIT PROTEIN UL16M"/>
    <property type="match status" value="1"/>
</dbReference>
<dbReference type="Proteomes" id="UP000178385">
    <property type="component" value="Unassembled WGS sequence"/>
</dbReference>
<name>A0A1G1Y4W6_9BACT</name>
<evidence type="ECO:0000313" key="9">
    <source>
        <dbReference type="EMBL" id="OGY46617.1"/>
    </source>
</evidence>
<organism evidence="9 10">
    <name type="scientific">Candidatus Buchananbacteria bacterium RIFCSPHIGHO2_01_FULL_47_11b</name>
    <dbReference type="NCBI Taxonomy" id="1797537"/>
    <lineage>
        <taxon>Bacteria</taxon>
        <taxon>Candidatus Buchananiibacteriota</taxon>
    </lineage>
</organism>
<dbReference type="GO" id="GO:1990904">
    <property type="term" value="C:ribonucleoprotein complex"/>
    <property type="evidence" value="ECO:0007669"/>
    <property type="project" value="UniProtKB-KW"/>
</dbReference>
<dbReference type="CDD" id="cd01433">
    <property type="entry name" value="Ribosomal_L16_L10e"/>
    <property type="match status" value="1"/>
</dbReference>
<dbReference type="Gene3D" id="3.90.1170.10">
    <property type="entry name" value="Ribosomal protein L10e/L16"/>
    <property type="match status" value="1"/>
</dbReference>
<dbReference type="PRINTS" id="PR00060">
    <property type="entry name" value="RIBOSOMALL16"/>
</dbReference>
<comment type="subunit">
    <text evidence="6 8">Part of the 50S ribosomal subunit.</text>
</comment>
<evidence type="ECO:0000256" key="3">
    <source>
        <dbReference type="ARBA" id="ARBA00022980"/>
    </source>
</evidence>